<evidence type="ECO:0000256" key="1">
    <source>
        <dbReference type="ARBA" id="ARBA00022679"/>
    </source>
</evidence>
<dbReference type="InterPro" id="IPR050317">
    <property type="entry name" value="Plant_Fungal_Acyltransferase"/>
</dbReference>
<dbReference type="Proteomes" id="UP000054166">
    <property type="component" value="Unassembled WGS sequence"/>
</dbReference>
<dbReference type="InParanoid" id="A0A0C3AZ83"/>
<name>A0A0C3AZ83_PILCF</name>
<dbReference type="Gene3D" id="3.30.559.10">
    <property type="entry name" value="Chloramphenicol acetyltransferase-like domain"/>
    <property type="match status" value="1"/>
</dbReference>
<dbReference type="AlphaFoldDB" id="A0A0C3AZ83"/>
<evidence type="ECO:0000313" key="3">
    <source>
        <dbReference type="Proteomes" id="UP000054166"/>
    </source>
</evidence>
<proteinExistence type="predicted"/>
<dbReference type="OrthoDB" id="1862401at2759"/>
<dbReference type="Pfam" id="PF02458">
    <property type="entry name" value="Transferase"/>
    <property type="match status" value="1"/>
</dbReference>
<dbReference type="InterPro" id="IPR023213">
    <property type="entry name" value="CAT-like_dom_sf"/>
</dbReference>
<dbReference type="EMBL" id="KN833010">
    <property type="protein sequence ID" value="KIM79318.1"/>
    <property type="molecule type" value="Genomic_DNA"/>
</dbReference>
<keyword evidence="3" id="KW-1185">Reference proteome</keyword>
<accession>A0A0C3AZ83</accession>
<evidence type="ECO:0008006" key="4">
    <source>
        <dbReference type="Google" id="ProtNLM"/>
    </source>
</evidence>
<dbReference type="HOGENOM" id="CLU_1143104_0_0_1"/>
<reference evidence="2 3" key="1">
    <citation type="submission" date="2014-04" db="EMBL/GenBank/DDBJ databases">
        <authorList>
            <consortium name="DOE Joint Genome Institute"/>
            <person name="Kuo A."/>
            <person name="Tarkka M."/>
            <person name="Buscot F."/>
            <person name="Kohler A."/>
            <person name="Nagy L.G."/>
            <person name="Floudas D."/>
            <person name="Copeland A."/>
            <person name="Barry K.W."/>
            <person name="Cichocki N."/>
            <person name="Veneault-Fourrey C."/>
            <person name="LaButti K."/>
            <person name="Lindquist E.A."/>
            <person name="Lipzen A."/>
            <person name="Lundell T."/>
            <person name="Morin E."/>
            <person name="Murat C."/>
            <person name="Sun H."/>
            <person name="Tunlid A."/>
            <person name="Henrissat B."/>
            <person name="Grigoriev I.V."/>
            <person name="Hibbett D.S."/>
            <person name="Martin F."/>
            <person name="Nordberg H.P."/>
            <person name="Cantor M.N."/>
            <person name="Hua S.X."/>
        </authorList>
    </citation>
    <scope>NUCLEOTIDE SEQUENCE [LARGE SCALE GENOMIC DNA]</scope>
    <source>
        <strain evidence="2 3">F 1598</strain>
    </source>
</reference>
<keyword evidence="1" id="KW-0808">Transferase</keyword>
<gene>
    <name evidence="2" type="ORF">PILCRDRAFT_563331</name>
</gene>
<dbReference type="PANTHER" id="PTHR31642:SF310">
    <property type="entry name" value="FATTY ALCOHOL:CAFFEOYL-COA ACYLTRANSFERASE"/>
    <property type="match status" value="1"/>
</dbReference>
<sequence length="298" mass="33624">MNVVCSKTHVYWVKPVLPVTLDGIESLPLLGGDKIFPSFNATLVIPGALCIEKLKRALAQTLRDYPHIAGRLSCDPKTQELSIRLTNDGVPVTVGSTNLPYATDEWFHNNEHHPDILDRLPVTSFRPSDELSPQPLARFKITTWEITGETSLSAAWAHVLGDGTTLHRVMHAWSNYYQDLPPAIIPTFDKYFGPAPKIEQQSIYDTLAQVPHLGVHYSAKRFHEMYNEMVSTTSRVDIKLTFEEIMAIHYMVTKSTKTKVSTMDCLAAYFVTVLNRTEDEPIREISNLLQASERAHYS</sequence>
<evidence type="ECO:0000313" key="2">
    <source>
        <dbReference type="EMBL" id="KIM79318.1"/>
    </source>
</evidence>
<dbReference type="PANTHER" id="PTHR31642">
    <property type="entry name" value="TRICHOTHECENE 3-O-ACETYLTRANSFERASE"/>
    <property type="match status" value="1"/>
</dbReference>
<dbReference type="GO" id="GO:0016747">
    <property type="term" value="F:acyltransferase activity, transferring groups other than amino-acyl groups"/>
    <property type="evidence" value="ECO:0007669"/>
    <property type="project" value="TreeGrafter"/>
</dbReference>
<reference evidence="3" key="2">
    <citation type="submission" date="2015-01" db="EMBL/GenBank/DDBJ databases">
        <title>Evolutionary Origins and Diversification of the Mycorrhizal Mutualists.</title>
        <authorList>
            <consortium name="DOE Joint Genome Institute"/>
            <consortium name="Mycorrhizal Genomics Consortium"/>
            <person name="Kohler A."/>
            <person name="Kuo A."/>
            <person name="Nagy L.G."/>
            <person name="Floudas D."/>
            <person name="Copeland A."/>
            <person name="Barry K.W."/>
            <person name="Cichocki N."/>
            <person name="Veneault-Fourrey C."/>
            <person name="LaButti K."/>
            <person name="Lindquist E.A."/>
            <person name="Lipzen A."/>
            <person name="Lundell T."/>
            <person name="Morin E."/>
            <person name="Murat C."/>
            <person name="Riley R."/>
            <person name="Ohm R."/>
            <person name="Sun H."/>
            <person name="Tunlid A."/>
            <person name="Henrissat B."/>
            <person name="Grigoriev I.V."/>
            <person name="Hibbett D.S."/>
            <person name="Martin F."/>
        </authorList>
    </citation>
    <scope>NUCLEOTIDE SEQUENCE [LARGE SCALE GENOMIC DNA]</scope>
    <source>
        <strain evidence="3">F 1598</strain>
    </source>
</reference>
<protein>
    <recommendedName>
        <fullName evidence="4">Condensation domain-containing protein</fullName>
    </recommendedName>
</protein>
<organism evidence="2 3">
    <name type="scientific">Piloderma croceum (strain F 1598)</name>
    <dbReference type="NCBI Taxonomy" id="765440"/>
    <lineage>
        <taxon>Eukaryota</taxon>
        <taxon>Fungi</taxon>
        <taxon>Dikarya</taxon>
        <taxon>Basidiomycota</taxon>
        <taxon>Agaricomycotina</taxon>
        <taxon>Agaricomycetes</taxon>
        <taxon>Agaricomycetidae</taxon>
        <taxon>Atheliales</taxon>
        <taxon>Atheliaceae</taxon>
        <taxon>Piloderma</taxon>
    </lineage>
</organism>